<dbReference type="Proteomes" id="UP001174691">
    <property type="component" value="Unassembled WGS sequence"/>
</dbReference>
<keyword evidence="3" id="KW-1185">Reference proteome</keyword>
<evidence type="ECO:0000256" key="1">
    <source>
        <dbReference type="SAM" id="MobiDB-lite"/>
    </source>
</evidence>
<evidence type="ECO:0000313" key="3">
    <source>
        <dbReference type="Proteomes" id="UP001174691"/>
    </source>
</evidence>
<feature type="compositionally biased region" description="Basic and acidic residues" evidence="1">
    <location>
        <begin position="427"/>
        <end position="468"/>
    </location>
</feature>
<gene>
    <name evidence="2" type="ORF">NKR19_g8438</name>
</gene>
<sequence>MSSNFVIPPKPRRVLIHVYDHDSPGPRYHDIPDLQLRLRLCQTTKLRSIAEGLAKKSKRRPGEAWAVGKIVDRHGDEFVDPAETVWGALGLMPICIIKAAPSVEEEAKPPAASRTLGVEHLSKHSKPTEASLTSSTRAVVRSSSSSAWKATPWNDSDDRILLAARAAGEIFSKIQARHFPSRTAGSCQKRFQRLMSHIEAAKPANIRGAEPSPQKMSAPPVLSPRIADNIGKTELSSPLDPIDESDDEPLLLPVPKATSPPDAARIAATHSIMNRKALEQHHRRKHRREAAENRQNMLLPYGLVEKIKVEPEQEEKETRSRGLEHSDPNERAKNEGQGSPRELAARHPDQTSILSTPQKSPRHAAAPDPSQKAVQVQEVLPPPTLDQRDTLRHANRKPSSLTLIKVRGKRRDKPTERTTPVSTTQLERFRRQQERDYEASVDANLRRAREEAERQTSATRLERAERFMKSLFPTTTTGLRSEQRSSSPVGMDSSPSVRAASSRRGGGSGRQEVSLLSLASGGAMAGCEDGEETPSSPPVLGGLGTVQRRGPVPRPISPLANLNSHLPGIQAHCSIRRATSLASPKQQSRQWGTGGHVIRRPLRSREGFWLLRVPLASGSSGQESKKLSQAVRGRALIHEFDDTVSQAYDAKNKAARRANSRKPGF</sequence>
<feature type="compositionally biased region" description="Polar residues" evidence="1">
    <location>
        <begin position="350"/>
        <end position="359"/>
    </location>
</feature>
<comment type="caution">
    <text evidence="2">The sequence shown here is derived from an EMBL/GenBank/DDBJ whole genome shotgun (WGS) entry which is preliminary data.</text>
</comment>
<proteinExistence type="predicted"/>
<feature type="compositionally biased region" description="Low complexity" evidence="1">
    <location>
        <begin position="485"/>
        <end position="503"/>
    </location>
</feature>
<reference evidence="2" key="1">
    <citation type="submission" date="2022-07" db="EMBL/GenBank/DDBJ databases">
        <title>Fungi with potential for degradation of polypropylene.</title>
        <authorList>
            <person name="Gostincar C."/>
        </authorList>
    </citation>
    <scope>NUCLEOTIDE SEQUENCE</scope>
    <source>
        <strain evidence="2">EXF-13287</strain>
    </source>
</reference>
<dbReference type="InterPro" id="IPR001005">
    <property type="entry name" value="SANT/Myb"/>
</dbReference>
<organism evidence="2 3">
    <name type="scientific">Coniochaeta hoffmannii</name>
    <dbReference type="NCBI Taxonomy" id="91930"/>
    <lineage>
        <taxon>Eukaryota</taxon>
        <taxon>Fungi</taxon>
        <taxon>Dikarya</taxon>
        <taxon>Ascomycota</taxon>
        <taxon>Pezizomycotina</taxon>
        <taxon>Sordariomycetes</taxon>
        <taxon>Sordariomycetidae</taxon>
        <taxon>Coniochaetales</taxon>
        <taxon>Coniochaetaceae</taxon>
        <taxon>Coniochaeta</taxon>
    </lineage>
</organism>
<feature type="region of interest" description="Disordered" evidence="1">
    <location>
        <begin position="277"/>
        <end position="511"/>
    </location>
</feature>
<feature type="compositionally biased region" description="Polar residues" evidence="1">
    <location>
        <begin position="417"/>
        <end position="426"/>
    </location>
</feature>
<evidence type="ECO:0008006" key="4">
    <source>
        <dbReference type="Google" id="ProtNLM"/>
    </source>
</evidence>
<evidence type="ECO:0000313" key="2">
    <source>
        <dbReference type="EMBL" id="KAJ9136779.1"/>
    </source>
</evidence>
<name>A0AA38RGW6_9PEZI</name>
<accession>A0AA38RGW6</accession>
<protein>
    <recommendedName>
        <fullName evidence="4">Myb-like domain-containing protein</fullName>
    </recommendedName>
</protein>
<dbReference type="EMBL" id="JANBVN010000171">
    <property type="protein sequence ID" value="KAJ9136779.1"/>
    <property type="molecule type" value="Genomic_DNA"/>
</dbReference>
<feature type="compositionally biased region" description="Basic and acidic residues" evidence="1">
    <location>
        <begin position="305"/>
        <end position="334"/>
    </location>
</feature>
<feature type="region of interest" description="Disordered" evidence="1">
    <location>
        <begin position="108"/>
        <end position="137"/>
    </location>
</feature>
<dbReference type="CDD" id="cd00167">
    <property type="entry name" value="SANT"/>
    <property type="match status" value="1"/>
</dbReference>
<feature type="region of interest" description="Disordered" evidence="1">
    <location>
        <begin position="235"/>
        <end position="261"/>
    </location>
</feature>
<dbReference type="AlphaFoldDB" id="A0AA38RGW6"/>